<accession>A0A9N9E592</accession>
<organism evidence="2 3">
    <name type="scientific">Ambispora gerdemannii</name>
    <dbReference type="NCBI Taxonomy" id="144530"/>
    <lineage>
        <taxon>Eukaryota</taxon>
        <taxon>Fungi</taxon>
        <taxon>Fungi incertae sedis</taxon>
        <taxon>Mucoromycota</taxon>
        <taxon>Glomeromycotina</taxon>
        <taxon>Glomeromycetes</taxon>
        <taxon>Archaeosporales</taxon>
        <taxon>Ambisporaceae</taxon>
        <taxon>Ambispora</taxon>
    </lineage>
</organism>
<proteinExistence type="predicted"/>
<dbReference type="Proteomes" id="UP000789831">
    <property type="component" value="Unassembled WGS sequence"/>
</dbReference>
<evidence type="ECO:0000313" key="3">
    <source>
        <dbReference type="Proteomes" id="UP000789831"/>
    </source>
</evidence>
<feature type="transmembrane region" description="Helical" evidence="1">
    <location>
        <begin position="72"/>
        <end position="93"/>
    </location>
</feature>
<comment type="caution">
    <text evidence="2">The sequence shown here is derived from an EMBL/GenBank/DDBJ whole genome shotgun (WGS) entry which is preliminary data.</text>
</comment>
<keyword evidence="3" id="KW-1185">Reference proteome</keyword>
<keyword evidence="1" id="KW-0812">Transmembrane</keyword>
<keyword evidence="1" id="KW-0472">Membrane</keyword>
<feature type="non-terminal residue" evidence="2">
    <location>
        <position position="118"/>
    </location>
</feature>
<reference evidence="2" key="1">
    <citation type="submission" date="2021-06" db="EMBL/GenBank/DDBJ databases">
        <authorList>
            <person name="Kallberg Y."/>
            <person name="Tangrot J."/>
            <person name="Rosling A."/>
        </authorList>
    </citation>
    <scope>NUCLEOTIDE SEQUENCE</scope>
    <source>
        <strain evidence="2">MT106</strain>
    </source>
</reference>
<gene>
    <name evidence="2" type="ORF">AGERDE_LOCUS11794</name>
</gene>
<keyword evidence="1" id="KW-1133">Transmembrane helix</keyword>
<dbReference type="AlphaFoldDB" id="A0A9N9E592"/>
<sequence>MFNLSTGQLTALIGLINTLLLIVIGVIEAIVILRNISDEMTALEWTFNYGADGQLALTGITLWGIGPYKHNIIYLLVKVCPVVLYGASAIAPLDHDNGGLLMNQAIQPRDKVSKKSSW</sequence>
<evidence type="ECO:0000256" key="1">
    <source>
        <dbReference type="SAM" id="Phobius"/>
    </source>
</evidence>
<evidence type="ECO:0000313" key="2">
    <source>
        <dbReference type="EMBL" id="CAG8660601.1"/>
    </source>
</evidence>
<name>A0A9N9E592_9GLOM</name>
<protein>
    <submittedName>
        <fullName evidence="2">9167_t:CDS:1</fullName>
    </submittedName>
</protein>
<dbReference type="EMBL" id="CAJVPL010005779">
    <property type="protein sequence ID" value="CAG8660601.1"/>
    <property type="molecule type" value="Genomic_DNA"/>
</dbReference>
<feature type="transmembrane region" description="Helical" evidence="1">
    <location>
        <begin position="12"/>
        <end position="33"/>
    </location>
</feature>
<dbReference type="OrthoDB" id="10487094at2759"/>